<accession>A0AAD9P696</accession>
<name>A0AAD9P696_RIDPI</name>
<feature type="region of interest" description="Disordered" evidence="1">
    <location>
        <begin position="145"/>
        <end position="165"/>
    </location>
</feature>
<evidence type="ECO:0000313" key="2">
    <source>
        <dbReference type="EMBL" id="KAK2188922.1"/>
    </source>
</evidence>
<feature type="region of interest" description="Disordered" evidence="1">
    <location>
        <begin position="106"/>
        <end position="130"/>
    </location>
</feature>
<comment type="caution">
    <text evidence="2">The sequence shown here is derived from an EMBL/GenBank/DDBJ whole genome shotgun (WGS) entry which is preliminary data.</text>
</comment>
<feature type="compositionally biased region" description="Polar residues" evidence="1">
    <location>
        <begin position="70"/>
        <end position="83"/>
    </location>
</feature>
<gene>
    <name evidence="2" type="ORF">NP493_119g01007</name>
</gene>
<protein>
    <submittedName>
        <fullName evidence="2">Uncharacterized protein</fullName>
    </submittedName>
</protein>
<keyword evidence="3" id="KW-1185">Reference proteome</keyword>
<evidence type="ECO:0000256" key="1">
    <source>
        <dbReference type="SAM" id="MobiDB-lite"/>
    </source>
</evidence>
<dbReference type="EMBL" id="JAODUO010000118">
    <property type="protein sequence ID" value="KAK2188922.1"/>
    <property type="molecule type" value="Genomic_DNA"/>
</dbReference>
<dbReference type="Proteomes" id="UP001209878">
    <property type="component" value="Unassembled WGS sequence"/>
</dbReference>
<feature type="region of interest" description="Disordered" evidence="1">
    <location>
        <begin position="62"/>
        <end position="90"/>
    </location>
</feature>
<proteinExistence type="predicted"/>
<reference evidence="2" key="1">
    <citation type="journal article" date="2023" name="Mol. Biol. Evol.">
        <title>Third-Generation Sequencing Reveals the Adaptive Role of the Epigenome in Three Deep-Sea Polychaetes.</title>
        <authorList>
            <person name="Perez M."/>
            <person name="Aroh O."/>
            <person name="Sun Y."/>
            <person name="Lan Y."/>
            <person name="Juniper S.K."/>
            <person name="Young C.R."/>
            <person name="Angers B."/>
            <person name="Qian P.Y."/>
        </authorList>
    </citation>
    <scope>NUCLEOTIDE SEQUENCE</scope>
    <source>
        <strain evidence="2">R07B-5</strain>
    </source>
</reference>
<evidence type="ECO:0000313" key="3">
    <source>
        <dbReference type="Proteomes" id="UP001209878"/>
    </source>
</evidence>
<sequence>MHIDSTPIAMDITSSFSTITSGRPMAGTGDRAENWPQFDNINYDKSNTVEWNDSTPDVDNHLNSMAPEPRTNSPVAMETNESVTPRPEGQCAYLSTSAPADLATEVSNAPEVTASNAHAETPAVESASSEANVASVVADITLEVVRDSADDTGNPKENRSRGRVR</sequence>
<dbReference type="AlphaFoldDB" id="A0AAD9P696"/>
<organism evidence="2 3">
    <name type="scientific">Ridgeia piscesae</name>
    <name type="common">Tubeworm</name>
    <dbReference type="NCBI Taxonomy" id="27915"/>
    <lineage>
        <taxon>Eukaryota</taxon>
        <taxon>Metazoa</taxon>
        <taxon>Spiralia</taxon>
        <taxon>Lophotrochozoa</taxon>
        <taxon>Annelida</taxon>
        <taxon>Polychaeta</taxon>
        <taxon>Sedentaria</taxon>
        <taxon>Canalipalpata</taxon>
        <taxon>Sabellida</taxon>
        <taxon>Siboglinidae</taxon>
        <taxon>Ridgeia</taxon>
    </lineage>
</organism>